<dbReference type="InterPro" id="IPR036318">
    <property type="entry name" value="FAD-bd_PCMH-like_sf"/>
</dbReference>
<evidence type="ECO:0000256" key="20">
    <source>
        <dbReference type="HAMAP-Rule" id="MF_00037"/>
    </source>
</evidence>
<dbReference type="InterPro" id="IPR016169">
    <property type="entry name" value="FAD-bd_PCMH_sub2"/>
</dbReference>
<dbReference type="GO" id="GO:0071949">
    <property type="term" value="F:FAD binding"/>
    <property type="evidence" value="ECO:0007669"/>
    <property type="project" value="InterPro"/>
</dbReference>
<dbReference type="HAMAP" id="MF_00037">
    <property type="entry name" value="MurB"/>
    <property type="match status" value="1"/>
</dbReference>
<organism evidence="22 23">
    <name type="scientific">Legionella londiniensis</name>
    <dbReference type="NCBI Taxonomy" id="45068"/>
    <lineage>
        <taxon>Bacteria</taxon>
        <taxon>Pseudomonadati</taxon>
        <taxon>Pseudomonadota</taxon>
        <taxon>Gammaproteobacteria</taxon>
        <taxon>Legionellales</taxon>
        <taxon>Legionellaceae</taxon>
        <taxon>Legionella</taxon>
    </lineage>
</organism>
<dbReference type="NCBIfam" id="NF010480">
    <property type="entry name" value="PRK13905.1"/>
    <property type="match status" value="1"/>
</dbReference>
<keyword evidence="12 20" id="KW-0521">NADP</keyword>
<evidence type="ECO:0000256" key="15">
    <source>
        <dbReference type="ARBA" id="ARBA00023002"/>
    </source>
</evidence>
<dbReference type="PATRIC" id="fig|45068.5.peg.417"/>
<evidence type="ECO:0000256" key="17">
    <source>
        <dbReference type="ARBA" id="ARBA00023316"/>
    </source>
</evidence>
<dbReference type="PANTHER" id="PTHR21071">
    <property type="entry name" value="UDP-N-ACETYLENOLPYRUVOYLGLUCOSAMINE REDUCTASE"/>
    <property type="match status" value="1"/>
</dbReference>
<dbReference type="NCBIfam" id="TIGR00179">
    <property type="entry name" value="murB"/>
    <property type="match status" value="1"/>
</dbReference>
<evidence type="ECO:0000256" key="3">
    <source>
        <dbReference type="ARBA" id="ARBA00004496"/>
    </source>
</evidence>
<accession>A0A0W0VRG1</accession>
<evidence type="ECO:0000256" key="1">
    <source>
        <dbReference type="ARBA" id="ARBA00001974"/>
    </source>
</evidence>
<dbReference type="STRING" id="45068.Llon_0390"/>
<dbReference type="UniPathway" id="UPA00219"/>
<dbReference type="EMBL" id="LNYK01000006">
    <property type="protein sequence ID" value="KTD22718.1"/>
    <property type="molecule type" value="Genomic_DNA"/>
</dbReference>
<dbReference type="Gene3D" id="3.30.43.10">
    <property type="entry name" value="Uridine Diphospho-n-acetylenolpyruvylglucosamine Reductase, domain 2"/>
    <property type="match status" value="1"/>
</dbReference>
<sequence length="309" mass="33838">MSIGKTTEPIGLKGQLLFNLPLADYTSWRVGGPAKAIYKPVGITDLSGFLKQLPHEERLLWLGLGSNTLIKDGGFNGTVILTQGCLKEISLLSEDTIRVEAGVSCAQMARFCARNDLIGGEFWAGIPGTMGGALRMNAGCFNGETWQSVIEVETMTRDGEIHRRKADEFQISYRHVSGLGPDEWFIAAKCRLNRGKKEQSLQLIKELLARRAETQPTNEYNCGSVFRNPPGNHAAKLIESCGLKGKRIGSAMVSQKHANFIINDQGGATAKDIELLINCVQKAVFEHTSIELIREVHILGDEPCLTVSL</sequence>
<evidence type="ECO:0000313" key="23">
    <source>
        <dbReference type="Proteomes" id="UP000054997"/>
    </source>
</evidence>
<keyword evidence="23" id="KW-1185">Reference proteome</keyword>
<keyword evidence="11 20" id="KW-0274">FAD</keyword>
<evidence type="ECO:0000256" key="5">
    <source>
        <dbReference type="ARBA" id="ARBA00010485"/>
    </source>
</evidence>
<dbReference type="OrthoDB" id="9804753at2"/>
<protein>
    <recommendedName>
        <fullName evidence="7 20">UDP-N-acetylenolpyruvoylglucosamine reductase</fullName>
        <ecNumber evidence="6 20">1.3.1.98</ecNumber>
    </recommendedName>
    <alternativeName>
        <fullName evidence="18 20">UDP-N-acetylmuramate dehydrogenase</fullName>
    </alternativeName>
</protein>
<comment type="similarity">
    <text evidence="5 20">Belongs to the MurB family.</text>
</comment>
<keyword evidence="10 20" id="KW-0285">Flavoprotein</keyword>
<evidence type="ECO:0000256" key="10">
    <source>
        <dbReference type="ARBA" id="ARBA00022630"/>
    </source>
</evidence>
<dbReference type="GO" id="GO:0009252">
    <property type="term" value="P:peptidoglycan biosynthetic process"/>
    <property type="evidence" value="ECO:0007669"/>
    <property type="project" value="UniProtKB-UniRule"/>
</dbReference>
<dbReference type="GO" id="GO:0008762">
    <property type="term" value="F:UDP-N-acetylmuramate dehydrogenase activity"/>
    <property type="evidence" value="ECO:0007669"/>
    <property type="project" value="UniProtKB-UniRule"/>
</dbReference>
<dbReference type="GO" id="GO:0071555">
    <property type="term" value="P:cell wall organization"/>
    <property type="evidence" value="ECO:0007669"/>
    <property type="project" value="UniProtKB-KW"/>
</dbReference>
<dbReference type="InterPro" id="IPR011601">
    <property type="entry name" value="MurB_C"/>
</dbReference>
<dbReference type="InterPro" id="IPR006094">
    <property type="entry name" value="Oxid_FAD_bind_N"/>
</dbReference>
<evidence type="ECO:0000256" key="6">
    <source>
        <dbReference type="ARBA" id="ARBA00012518"/>
    </source>
</evidence>
<dbReference type="GO" id="GO:0008360">
    <property type="term" value="P:regulation of cell shape"/>
    <property type="evidence" value="ECO:0007669"/>
    <property type="project" value="UniProtKB-KW"/>
</dbReference>
<evidence type="ECO:0000256" key="2">
    <source>
        <dbReference type="ARBA" id="ARBA00003921"/>
    </source>
</evidence>
<evidence type="ECO:0000256" key="4">
    <source>
        <dbReference type="ARBA" id="ARBA00004752"/>
    </source>
</evidence>
<dbReference type="InterPro" id="IPR016166">
    <property type="entry name" value="FAD-bd_PCMH"/>
</dbReference>
<dbReference type="GO" id="GO:0051301">
    <property type="term" value="P:cell division"/>
    <property type="evidence" value="ECO:0007669"/>
    <property type="project" value="UniProtKB-KW"/>
</dbReference>
<keyword evidence="9 20" id="KW-0132">Cell division</keyword>
<dbReference type="AlphaFoldDB" id="A0A0W0VRG1"/>
<name>A0A0W0VRG1_9GAMM</name>
<dbReference type="GO" id="GO:0005829">
    <property type="term" value="C:cytosol"/>
    <property type="evidence" value="ECO:0007669"/>
    <property type="project" value="TreeGrafter"/>
</dbReference>
<reference evidence="22 23" key="1">
    <citation type="submission" date="2015-11" db="EMBL/GenBank/DDBJ databases">
        <title>Genomic analysis of 38 Legionella species identifies large and diverse effector repertoires.</title>
        <authorList>
            <person name="Burstein D."/>
            <person name="Amaro F."/>
            <person name="Zusman T."/>
            <person name="Lifshitz Z."/>
            <person name="Cohen O."/>
            <person name="Gilbert J.A."/>
            <person name="Pupko T."/>
            <person name="Shuman H.A."/>
            <person name="Segal G."/>
        </authorList>
    </citation>
    <scope>NUCLEOTIDE SEQUENCE [LARGE SCALE GENOMIC DNA]</scope>
    <source>
        <strain evidence="22 23">ATCC 49505</strain>
    </source>
</reference>
<dbReference type="RefSeq" id="WP_058528410.1">
    <property type="nucleotide sequence ID" value="NZ_CAAAHZ010000001.1"/>
</dbReference>
<dbReference type="Pfam" id="PF02873">
    <property type="entry name" value="MurB_C"/>
    <property type="match status" value="1"/>
</dbReference>
<feature type="active site" description="Proton donor" evidence="20">
    <location>
        <position position="224"/>
    </location>
</feature>
<dbReference type="Gene3D" id="3.30.465.10">
    <property type="match status" value="1"/>
</dbReference>
<evidence type="ECO:0000256" key="13">
    <source>
        <dbReference type="ARBA" id="ARBA00022960"/>
    </source>
</evidence>
<gene>
    <name evidence="20" type="primary">murB</name>
    <name evidence="22" type="ORF">Llon_0390</name>
</gene>
<dbReference type="InterPro" id="IPR003170">
    <property type="entry name" value="MurB"/>
</dbReference>
<dbReference type="PROSITE" id="PS51387">
    <property type="entry name" value="FAD_PCMH"/>
    <property type="match status" value="1"/>
</dbReference>
<dbReference type="PANTHER" id="PTHR21071:SF4">
    <property type="entry name" value="UDP-N-ACETYLENOLPYRUVOYLGLUCOSAMINE REDUCTASE"/>
    <property type="match status" value="1"/>
</dbReference>
<evidence type="ECO:0000256" key="11">
    <source>
        <dbReference type="ARBA" id="ARBA00022827"/>
    </source>
</evidence>
<feature type="active site" evidence="20">
    <location>
        <position position="295"/>
    </location>
</feature>
<proteinExistence type="inferred from homology"/>
<evidence type="ECO:0000256" key="19">
    <source>
        <dbReference type="ARBA" id="ARBA00048914"/>
    </source>
</evidence>
<keyword evidence="8 20" id="KW-0963">Cytoplasm</keyword>
<evidence type="ECO:0000256" key="12">
    <source>
        <dbReference type="ARBA" id="ARBA00022857"/>
    </source>
</evidence>
<comment type="caution">
    <text evidence="22">The sequence shown here is derived from an EMBL/GenBank/DDBJ whole genome shotgun (WGS) entry which is preliminary data.</text>
</comment>
<dbReference type="Gene3D" id="3.90.78.10">
    <property type="entry name" value="UDP-N-acetylenolpyruvoylglucosamine reductase, C-terminal domain"/>
    <property type="match status" value="1"/>
</dbReference>
<evidence type="ECO:0000256" key="7">
    <source>
        <dbReference type="ARBA" id="ARBA00015188"/>
    </source>
</evidence>
<dbReference type="InterPro" id="IPR016167">
    <property type="entry name" value="FAD-bd_PCMH_sub1"/>
</dbReference>
<feature type="active site" evidence="20">
    <location>
        <position position="174"/>
    </location>
</feature>
<evidence type="ECO:0000256" key="18">
    <source>
        <dbReference type="ARBA" id="ARBA00031026"/>
    </source>
</evidence>
<dbReference type="SUPFAM" id="SSF56176">
    <property type="entry name" value="FAD-binding/transporter-associated domain-like"/>
    <property type="match status" value="1"/>
</dbReference>
<comment type="cofactor">
    <cofactor evidence="1 20">
        <name>FAD</name>
        <dbReference type="ChEBI" id="CHEBI:57692"/>
    </cofactor>
</comment>
<dbReference type="InterPro" id="IPR036635">
    <property type="entry name" value="MurB_C_sf"/>
</dbReference>
<dbReference type="Pfam" id="PF01565">
    <property type="entry name" value="FAD_binding_4"/>
    <property type="match status" value="1"/>
</dbReference>
<dbReference type="SUPFAM" id="SSF56194">
    <property type="entry name" value="Uridine diphospho-N-Acetylenolpyruvylglucosamine reductase, MurB, C-terminal domain"/>
    <property type="match status" value="1"/>
</dbReference>
<keyword evidence="14 20" id="KW-0573">Peptidoglycan synthesis</keyword>
<evidence type="ECO:0000256" key="14">
    <source>
        <dbReference type="ARBA" id="ARBA00022984"/>
    </source>
</evidence>
<comment type="catalytic activity">
    <reaction evidence="19 20">
        <text>UDP-N-acetyl-alpha-D-muramate + NADP(+) = UDP-N-acetyl-3-O-(1-carboxyvinyl)-alpha-D-glucosamine + NADPH + H(+)</text>
        <dbReference type="Rhea" id="RHEA:12248"/>
        <dbReference type="ChEBI" id="CHEBI:15378"/>
        <dbReference type="ChEBI" id="CHEBI:57783"/>
        <dbReference type="ChEBI" id="CHEBI:58349"/>
        <dbReference type="ChEBI" id="CHEBI:68483"/>
        <dbReference type="ChEBI" id="CHEBI:70757"/>
        <dbReference type="EC" id="1.3.1.98"/>
    </reaction>
</comment>
<dbReference type="EC" id="1.3.1.98" evidence="6 20"/>
<dbReference type="Proteomes" id="UP000054997">
    <property type="component" value="Unassembled WGS sequence"/>
</dbReference>
<comment type="function">
    <text evidence="2 20">Cell wall formation.</text>
</comment>
<evidence type="ECO:0000259" key="21">
    <source>
        <dbReference type="PROSITE" id="PS51387"/>
    </source>
</evidence>
<comment type="subcellular location">
    <subcellularLocation>
        <location evidence="3 20">Cytoplasm</location>
    </subcellularLocation>
</comment>
<evidence type="ECO:0000313" key="22">
    <source>
        <dbReference type="EMBL" id="KTD22718.1"/>
    </source>
</evidence>
<keyword evidence="16 20" id="KW-0131">Cell cycle</keyword>
<evidence type="ECO:0000256" key="8">
    <source>
        <dbReference type="ARBA" id="ARBA00022490"/>
    </source>
</evidence>
<keyword evidence="17 20" id="KW-0961">Cell wall biogenesis/degradation</keyword>
<evidence type="ECO:0000256" key="16">
    <source>
        <dbReference type="ARBA" id="ARBA00023306"/>
    </source>
</evidence>
<comment type="pathway">
    <text evidence="4 20">Cell wall biogenesis; peptidoglycan biosynthesis.</text>
</comment>
<feature type="domain" description="FAD-binding PCMH-type" evidence="21">
    <location>
        <begin position="30"/>
        <end position="195"/>
    </location>
</feature>
<keyword evidence="15 20" id="KW-0560">Oxidoreductase</keyword>
<keyword evidence="13 20" id="KW-0133">Cell shape</keyword>
<evidence type="ECO:0000256" key="9">
    <source>
        <dbReference type="ARBA" id="ARBA00022618"/>
    </source>
</evidence>